<dbReference type="SUPFAM" id="SSF58104">
    <property type="entry name" value="Methyl-accepting chemotaxis protein (MCP) signaling domain"/>
    <property type="match status" value="1"/>
</dbReference>
<dbReference type="PANTHER" id="PTHR43531:SF11">
    <property type="entry name" value="METHYL-ACCEPTING CHEMOTAXIS PROTEIN 3"/>
    <property type="match status" value="1"/>
</dbReference>
<reference evidence="6" key="1">
    <citation type="journal article" date="2011" name="J. Bacteriol.">
        <title>Genome sequences of eight morphologically diverse alphaproteobacteria.</title>
        <authorList>
            <consortium name="US DOE Joint Genome Institute"/>
            <person name="Brown P.J."/>
            <person name="Kysela D.T."/>
            <person name="Buechlein A."/>
            <person name="Hemmerich C."/>
            <person name="Brun Y.V."/>
        </authorList>
    </citation>
    <scope>NUCLEOTIDE SEQUENCE [LARGE SCALE GENOMIC DNA]</scope>
    <source>
        <strain evidence="6">ATCC 49814 / DSM 5838 / IFAM 1418</strain>
    </source>
</reference>
<organism evidence="5 6">
    <name type="scientific">Hirschia baltica (strain ATCC 49814 / DSM 5838 / IFAM 1418)</name>
    <dbReference type="NCBI Taxonomy" id="582402"/>
    <lineage>
        <taxon>Bacteria</taxon>
        <taxon>Pseudomonadati</taxon>
        <taxon>Pseudomonadota</taxon>
        <taxon>Alphaproteobacteria</taxon>
        <taxon>Hyphomonadales</taxon>
        <taxon>Hyphomonadaceae</taxon>
        <taxon>Hirschia</taxon>
    </lineage>
</organism>
<keyword evidence="1" id="KW-0145">Chemotaxis</keyword>
<evidence type="ECO:0000256" key="1">
    <source>
        <dbReference type="ARBA" id="ARBA00022500"/>
    </source>
</evidence>
<protein>
    <submittedName>
        <fullName evidence="5">Methyl-accepting chemotaxis sensory transducer</fullName>
    </submittedName>
</protein>
<dbReference type="PANTHER" id="PTHR43531">
    <property type="entry name" value="PROTEIN ICFG"/>
    <property type="match status" value="1"/>
</dbReference>
<evidence type="ECO:0000259" key="4">
    <source>
        <dbReference type="PROSITE" id="PS50111"/>
    </source>
</evidence>
<gene>
    <name evidence="5" type="ordered locus">Hbal_2165</name>
</gene>
<dbReference type="GO" id="GO:0006935">
    <property type="term" value="P:chemotaxis"/>
    <property type="evidence" value="ECO:0007669"/>
    <property type="project" value="UniProtKB-KW"/>
</dbReference>
<dbReference type="InterPro" id="IPR051310">
    <property type="entry name" value="MCP_chemotaxis"/>
</dbReference>
<accession>C6XM14</accession>
<dbReference type="KEGG" id="hba:Hbal_2165"/>
<dbReference type="GO" id="GO:0016020">
    <property type="term" value="C:membrane"/>
    <property type="evidence" value="ECO:0007669"/>
    <property type="project" value="InterPro"/>
</dbReference>
<dbReference type="Pfam" id="PF00015">
    <property type="entry name" value="MCPsignal"/>
    <property type="match status" value="1"/>
</dbReference>
<keyword evidence="3" id="KW-0807">Transducer</keyword>
<dbReference type="Gene3D" id="1.10.287.950">
    <property type="entry name" value="Methyl-accepting chemotaxis protein"/>
    <property type="match status" value="1"/>
</dbReference>
<evidence type="ECO:0000313" key="5">
    <source>
        <dbReference type="EMBL" id="ACT59846.1"/>
    </source>
</evidence>
<dbReference type="AlphaFoldDB" id="C6XM14"/>
<keyword evidence="6" id="KW-1185">Reference proteome</keyword>
<dbReference type="PROSITE" id="PS50111">
    <property type="entry name" value="CHEMOTAXIS_TRANSDUC_2"/>
    <property type="match status" value="1"/>
</dbReference>
<name>C6XM14_HIRBI</name>
<evidence type="ECO:0000313" key="6">
    <source>
        <dbReference type="Proteomes" id="UP000002745"/>
    </source>
</evidence>
<dbReference type="Proteomes" id="UP000002745">
    <property type="component" value="Chromosome"/>
</dbReference>
<dbReference type="GO" id="GO:0007165">
    <property type="term" value="P:signal transduction"/>
    <property type="evidence" value="ECO:0007669"/>
    <property type="project" value="UniProtKB-KW"/>
</dbReference>
<dbReference type="InterPro" id="IPR004089">
    <property type="entry name" value="MCPsignal_dom"/>
</dbReference>
<evidence type="ECO:0000256" key="2">
    <source>
        <dbReference type="ARBA" id="ARBA00029447"/>
    </source>
</evidence>
<proteinExistence type="inferred from homology"/>
<feature type="domain" description="Methyl-accepting transducer" evidence="4">
    <location>
        <begin position="40"/>
        <end position="269"/>
    </location>
</feature>
<dbReference type="STRING" id="582402.Hbal_2165"/>
<evidence type="ECO:0000256" key="3">
    <source>
        <dbReference type="PROSITE-ProRule" id="PRU00284"/>
    </source>
</evidence>
<dbReference type="eggNOG" id="COG0840">
    <property type="taxonomic scope" value="Bacteria"/>
</dbReference>
<sequence length="346" mass="38335">MLLEMEMGNSLEGREGVSTSAFSRILLGTVESSNKILRETSVDVEHQAGQLSDLFNKLTLATEGQAERLSSLVSQVSKVDHEGQEVDLATIPVFLKQSLEEVSNRVLVLSKQGVGLIYSLDQILKEMSELNGCIRDIEGINRQTRLLSLNAQIEAARAGDVASGFQVVSMEMLKVSEGIDRLATRMLTSTQSVTSSIQEVISSIKDEYQELSRIGALDFSVQIDAKKSLEILMDALVNRNSDIQSVLGDSTEEAQAIANDIRQVVMTMQFQDRMKQRTDAIVDVMEHLSRFVENNPDGMNSEAECNDLAQTIIDGITLTEVRTQFQRTFFGESEEVEEIDDGIELF</sequence>
<comment type="similarity">
    <text evidence="2">Belongs to the methyl-accepting chemotaxis (MCP) protein family.</text>
</comment>
<dbReference type="EMBL" id="CP001678">
    <property type="protein sequence ID" value="ACT59846.1"/>
    <property type="molecule type" value="Genomic_DNA"/>
</dbReference>
<dbReference type="HOGENOM" id="CLU_043262_0_0_5"/>